<evidence type="ECO:0000313" key="2">
    <source>
        <dbReference type="EMBL" id="KAF9755263.1"/>
    </source>
</evidence>
<comment type="caution">
    <text evidence="2">The sequence shown here is derived from an EMBL/GenBank/DDBJ whole genome shotgun (WGS) entry which is preliminary data.</text>
</comment>
<evidence type="ECO:0000256" key="1">
    <source>
        <dbReference type="SAM" id="MobiDB-lite"/>
    </source>
</evidence>
<dbReference type="InterPro" id="IPR012340">
    <property type="entry name" value="NA-bd_OB-fold"/>
</dbReference>
<accession>A0A8H7NGM2</accession>
<dbReference type="Proteomes" id="UP000616885">
    <property type="component" value="Unassembled WGS sequence"/>
</dbReference>
<evidence type="ECO:0000313" key="3">
    <source>
        <dbReference type="Proteomes" id="UP000616885"/>
    </source>
</evidence>
<dbReference type="EMBL" id="JADCTT010000003">
    <property type="protein sequence ID" value="KAF9755263.1"/>
    <property type="molecule type" value="Genomic_DNA"/>
</dbReference>
<evidence type="ECO:0008006" key="4">
    <source>
        <dbReference type="Google" id="ProtNLM"/>
    </source>
</evidence>
<organism evidence="2 3">
    <name type="scientific">Bionectria ochroleuca</name>
    <name type="common">Gliocladium roseum</name>
    <dbReference type="NCBI Taxonomy" id="29856"/>
    <lineage>
        <taxon>Eukaryota</taxon>
        <taxon>Fungi</taxon>
        <taxon>Dikarya</taxon>
        <taxon>Ascomycota</taxon>
        <taxon>Pezizomycotina</taxon>
        <taxon>Sordariomycetes</taxon>
        <taxon>Hypocreomycetidae</taxon>
        <taxon>Hypocreales</taxon>
        <taxon>Bionectriaceae</taxon>
        <taxon>Clonostachys</taxon>
    </lineage>
</organism>
<feature type="compositionally biased region" description="Basic residues" evidence="1">
    <location>
        <begin position="107"/>
        <end position="117"/>
    </location>
</feature>
<gene>
    <name evidence="2" type="ORF">IM811_010704</name>
</gene>
<feature type="region of interest" description="Disordered" evidence="1">
    <location>
        <begin position="107"/>
        <end position="126"/>
    </location>
</feature>
<reference evidence="2" key="1">
    <citation type="submission" date="2020-10" db="EMBL/GenBank/DDBJ databases">
        <title>High-Quality Genome Resource of Clonostachys rosea strain S41 by Oxford Nanopore Long-Read Sequencing.</title>
        <authorList>
            <person name="Wang H."/>
        </authorList>
    </citation>
    <scope>NUCLEOTIDE SEQUENCE</scope>
    <source>
        <strain evidence="2">S41</strain>
    </source>
</reference>
<name>A0A8H7NGM2_BIOOC</name>
<protein>
    <recommendedName>
        <fullName evidence="4">Telomeric single stranded DNA binding POT1/Cdc13 domain-containing protein</fullName>
    </recommendedName>
</protein>
<dbReference type="AlphaFoldDB" id="A0A8H7NGM2"/>
<dbReference type="Gene3D" id="2.40.50.140">
    <property type="entry name" value="Nucleic acid-binding proteins"/>
    <property type="match status" value="1"/>
</dbReference>
<sequence length="140" mass="15845">MVELILTDPSCAPSTVVVAHFFRPHQASLPTVHVGDVVLLRQFQIVSVRKRGFGIRTSEDSAWAVFEKGDEEMLPQIKGPLSRFPMLRSHMRRVFDAGGHSWMIRSRPRSRKLRRGRSSLGPVTKSNDMYDSRIGLEMVG</sequence>
<dbReference type="SUPFAM" id="SSF50249">
    <property type="entry name" value="Nucleic acid-binding proteins"/>
    <property type="match status" value="1"/>
</dbReference>
<proteinExistence type="predicted"/>